<gene>
    <name evidence="2" type="ORF">ACFONL_08555</name>
</gene>
<dbReference type="InterPro" id="IPR004843">
    <property type="entry name" value="Calcineurin-like_PHP"/>
</dbReference>
<sequence length="276" mass="30436">MKLALISDTHVADRAVAFTDNLRATLDDIRREQCDLIIHLGDITADGIRDPAEFGQAKALFAHAPAPVLFLPGNHDIGDNPLSGEANRAAETQFDPRRLDQYRAVFGADYWSVAVNGWRLLGLNAQLFGSGTPDEAAQFAWATAEAATDEPVVLFLHKPLVLESPADTPVHPRYALPAARDRLLELFAGTDVRLVASGHVHQRRRKPIAGVDHLWTPAVAFVIPDHMQERIGEKQTGYVILSLVGAEHNLRFIRPPGVSDHSLSDFPEVYPELREE</sequence>
<dbReference type="PANTHER" id="PTHR43143:SF1">
    <property type="entry name" value="SERINE_THREONINE-PROTEIN PHOSPHATASE CPPED1"/>
    <property type="match status" value="1"/>
</dbReference>
<evidence type="ECO:0000313" key="3">
    <source>
        <dbReference type="Proteomes" id="UP001595704"/>
    </source>
</evidence>
<accession>A0ABV7UFS6</accession>
<dbReference type="EC" id="3.1.-.-" evidence="2"/>
<feature type="domain" description="Calcineurin-like phosphoesterase" evidence="1">
    <location>
        <begin position="1"/>
        <end position="202"/>
    </location>
</feature>
<dbReference type="EMBL" id="JBHRYC010000038">
    <property type="protein sequence ID" value="MFC3637433.1"/>
    <property type="molecule type" value="Genomic_DNA"/>
</dbReference>
<keyword evidence="2" id="KW-0378">Hydrolase</keyword>
<dbReference type="RefSeq" id="WP_191319411.1">
    <property type="nucleotide sequence ID" value="NZ_BNCG01000008.1"/>
</dbReference>
<dbReference type="InterPro" id="IPR029052">
    <property type="entry name" value="Metallo-depent_PP-like"/>
</dbReference>
<dbReference type="InterPro" id="IPR051918">
    <property type="entry name" value="STPP_CPPED1"/>
</dbReference>
<dbReference type="GO" id="GO:0016787">
    <property type="term" value="F:hydrolase activity"/>
    <property type="evidence" value="ECO:0007669"/>
    <property type="project" value="UniProtKB-KW"/>
</dbReference>
<evidence type="ECO:0000313" key="2">
    <source>
        <dbReference type="EMBL" id="MFC3637433.1"/>
    </source>
</evidence>
<comment type="caution">
    <text evidence="2">The sequence shown here is derived from an EMBL/GenBank/DDBJ whole genome shotgun (WGS) entry which is preliminary data.</text>
</comment>
<protein>
    <submittedName>
        <fullName evidence="2">Metallophosphoesterase family protein</fullName>
        <ecNumber evidence="2">3.1.-.-</ecNumber>
    </submittedName>
</protein>
<dbReference type="SUPFAM" id="SSF56300">
    <property type="entry name" value="Metallo-dependent phosphatases"/>
    <property type="match status" value="1"/>
</dbReference>
<proteinExistence type="predicted"/>
<organism evidence="2 3">
    <name type="scientific">Camelimonas fluminis</name>
    <dbReference type="NCBI Taxonomy" id="1576911"/>
    <lineage>
        <taxon>Bacteria</taxon>
        <taxon>Pseudomonadati</taxon>
        <taxon>Pseudomonadota</taxon>
        <taxon>Alphaproteobacteria</taxon>
        <taxon>Hyphomicrobiales</taxon>
        <taxon>Chelatococcaceae</taxon>
        <taxon>Camelimonas</taxon>
    </lineage>
</organism>
<dbReference type="Gene3D" id="3.60.21.10">
    <property type="match status" value="1"/>
</dbReference>
<keyword evidence="3" id="KW-1185">Reference proteome</keyword>
<reference evidence="3" key="1">
    <citation type="journal article" date="2019" name="Int. J. Syst. Evol. Microbiol.">
        <title>The Global Catalogue of Microorganisms (GCM) 10K type strain sequencing project: providing services to taxonomists for standard genome sequencing and annotation.</title>
        <authorList>
            <consortium name="The Broad Institute Genomics Platform"/>
            <consortium name="The Broad Institute Genome Sequencing Center for Infectious Disease"/>
            <person name="Wu L."/>
            <person name="Ma J."/>
        </authorList>
    </citation>
    <scope>NUCLEOTIDE SEQUENCE [LARGE SCALE GENOMIC DNA]</scope>
    <source>
        <strain evidence="3">KCTC 42282</strain>
    </source>
</reference>
<name>A0ABV7UFS6_9HYPH</name>
<dbReference type="PANTHER" id="PTHR43143">
    <property type="entry name" value="METALLOPHOSPHOESTERASE, CALCINEURIN SUPERFAMILY"/>
    <property type="match status" value="1"/>
</dbReference>
<dbReference type="Proteomes" id="UP001595704">
    <property type="component" value="Unassembled WGS sequence"/>
</dbReference>
<evidence type="ECO:0000259" key="1">
    <source>
        <dbReference type="Pfam" id="PF00149"/>
    </source>
</evidence>
<dbReference type="Pfam" id="PF00149">
    <property type="entry name" value="Metallophos"/>
    <property type="match status" value="1"/>
</dbReference>